<dbReference type="PROSITE" id="PS51206">
    <property type="entry name" value="SF3_HELICASE_1"/>
    <property type="match status" value="1"/>
</dbReference>
<proteinExistence type="predicted"/>
<evidence type="ECO:0000313" key="6">
    <source>
        <dbReference type="Proteomes" id="UP000245390"/>
    </source>
</evidence>
<dbReference type="InterPro" id="IPR051620">
    <property type="entry name" value="ORF904-like_C"/>
</dbReference>
<reference evidence="5 6" key="1">
    <citation type="submission" date="2018-05" db="EMBL/GenBank/DDBJ databases">
        <title>Genomic Encyclopedia of Type Strains, Phase IV (KMG-IV): sequencing the most valuable type-strain genomes for metagenomic binning, comparative biology and taxonomic classification.</title>
        <authorList>
            <person name="Goeker M."/>
        </authorList>
    </citation>
    <scope>NUCLEOTIDE SEQUENCE [LARGE SCALE GENOMIC DNA]</scope>
    <source>
        <strain evidence="5 6">DSM 103371</strain>
    </source>
</reference>
<dbReference type="PANTHER" id="PTHR35372">
    <property type="entry name" value="ATP BINDING PROTEIN-RELATED"/>
    <property type="match status" value="1"/>
</dbReference>
<dbReference type="GO" id="GO:0016787">
    <property type="term" value="F:hydrolase activity"/>
    <property type="evidence" value="ECO:0007669"/>
    <property type="project" value="UniProtKB-KW"/>
</dbReference>
<evidence type="ECO:0000259" key="4">
    <source>
        <dbReference type="PROSITE" id="PS51206"/>
    </source>
</evidence>
<keyword evidence="1" id="KW-0547">Nucleotide-binding</keyword>
<gene>
    <name evidence="5" type="ORF">C8D95_107201</name>
</gene>
<accession>A0A316G5E3</accession>
<dbReference type="AlphaFoldDB" id="A0A316G5E3"/>
<dbReference type="GO" id="GO:0005524">
    <property type="term" value="F:ATP binding"/>
    <property type="evidence" value="ECO:0007669"/>
    <property type="project" value="UniProtKB-KW"/>
</dbReference>
<keyword evidence="6" id="KW-1185">Reference proteome</keyword>
<dbReference type="EMBL" id="QGGV01000007">
    <property type="protein sequence ID" value="PWK55535.1"/>
    <property type="molecule type" value="Genomic_DNA"/>
</dbReference>
<evidence type="ECO:0000256" key="2">
    <source>
        <dbReference type="ARBA" id="ARBA00022801"/>
    </source>
</evidence>
<evidence type="ECO:0000256" key="1">
    <source>
        <dbReference type="ARBA" id="ARBA00022741"/>
    </source>
</evidence>
<evidence type="ECO:0000313" key="5">
    <source>
        <dbReference type="EMBL" id="PWK55535.1"/>
    </source>
</evidence>
<dbReference type="Gene3D" id="3.40.50.300">
    <property type="entry name" value="P-loop containing nucleotide triphosphate hydrolases"/>
    <property type="match status" value="1"/>
</dbReference>
<dbReference type="GO" id="GO:0004386">
    <property type="term" value="F:helicase activity"/>
    <property type="evidence" value="ECO:0007669"/>
    <property type="project" value="UniProtKB-KW"/>
</dbReference>
<dbReference type="InterPro" id="IPR014818">
    <property type="entry name" value="Phage/plasmid_primase_P4_C"/>
</dbReference>
<dbReference type="Proteomes" id="UP000245390">
    <property type="component" value="Unassembled WGS sequence"/>
</dbReference>
<dbReference type="NCBIfam" id="TIGR01613">
    <property type="entry name" value="primase_Cterm"/>
    <property type="match status" value="1"/>
</dbReference>
<dbReference type="KEGG" id="salo:EF888_07295"/>
<dbReference type="RefSeq" id="WP_109760118.1">
    <property type="nucleotide sequence ID" value="NZ_CP034588.1"/>
</dbReference>
<protein>
    <submittedName>
        <fullName evidence="5">Putative DNA primase/helicase</fullName>
    </submittedName>
</protein>
<organism evidence="5 6">
    <name type="scientific">Silicimonas algicola</name>
    <dbReference type="NCBI Taxonomy" id="1826607"/>
    <lineage>
        <taxon>Bacteria</taxon>
        <taxon>Pseudomonadati</taxon>
        <taxon>Pseudomonadota</taxon>
        <taxon>Alphaproteobacteria</taxon>
        <taxon>Rhodobacterales</taxon>
        <taxon>Paracoccaceae</taxon>
    </lineage>
</organism>
<dbReference type="Pfam" id="PF19263">
    <property type="entry name" value="DUF5906"/>
    <property type="match status" value="1"/>
</dbReference>
<keyword evidence="2" id="KW-0378">Hydrolase</keyword>
<dbReference type="OrthoDB" id="9763644at2"/>
<comment type="caution">
    <text evidence="5">The sequence shown here is derived from an EMBL/GenBank/DDBJ whole genome shotgun (WGS) entry which is preliminary data.</text>
</comment>
<dbReference type="SUPFAM" id="SSF52540">
    <property type="entry name" value="P-loop containing nucleoside triphosphate hydrolases"/>
    <property type="match status" value="1"/>
</dbReference>
<dbReference type="SMART" id="SM00885">
    <property type="entry name" value="D5_N"/>
    <property type="match status" value="1"/>
</dbReference>
<dbReference type="Pfam" id="PF08706">
    <property type="entry name" value="D5_N"/>
    <property type="match status" value="1"/>
</dbReference>
<name>A0A316G5E3_9RHOB</name>
<feature type="domain" description="SF3 helicase" evidence="4">
    <location>
        <begin position="166"/>
        <end position="325"/>
    </location>
</feature>
<dbReference type="InterPro" id="IPR006500">
    <property type="entry name" value="Helicase_put_C_phage/plasmid"/>
</dbReference>
<sequence length="452" mass="50302">MTIADLDMTPGDVDLSEDGVARAFAEMQAGYRLYDNDAGKWFVYVGDCWQLDHTQSTTFAARELVNTVSFKINSNKRTRYRSSSFVSGVERLARSDPALSVRQENFDTDLWLLGCPGVTVDLRTGKPREPDPRDMITRLTSVAPAETAHCPRWDDFLSEATGGDDDMKGFLQRFLGYSLTGFTTEHALIFAWGGGGNGKSVFQNTAANIMGDHATHAAMETFISSRQDRHSTELAYLRGARLVTASETDEGRAWAEARIKTLTGGDPVTARFMHKDPFTFIPQFKLLIVGNHQPALQSVDDAARRRFNIVPFTRRPEKPDPDLEAKLRKEHPQILRWMIDGCLDWQANGLKRPQSVLDATAEYFSEQDFVGQWLGEVAILEPGNPHRFTSSADLFASWKAYAEKAGEMVGAQKGLAGKLRRFGLTTEMRSIGGQKLRGWVGVSLKVRASGHD</sequence>
<keyword evidence="3" id="KW-0067">ATP-binding</keyword>
<dbReference type="InterPro" id="IPR027417">
    <property type="entry name" value="P-loop_NTPase"/>
</dbReference>
<dbReference type="InterPro" id="IPR045455">
    <property type="entry name" value="NrS-1_pol-like_helicase"/>
</dbReference>
<evidence type="ECO:0000256" key="3">
    <source>
        <dbReference type="ARBA" id="ARBA00022840"/>
    </source>
</evidence>
<dbReference type="InterPro" id="IPR014015">
    <property type="entry name" value="Helicase_SF3_DNA-vir"/>
</dbReference>
<keyword evidence="5" id="KW-0347">Helicase</keyword>
<dbReference type="PANTHER" id="PTHR35372:SF2">
    <property type="entry name" value="SF3 HELICASE DOMAIN-CONTAINING PROTEIN"/>
    <property type="match status" value="1"/>
</dbReference>